<name>A0A9P6W4A4_RHOMI</name>
<dbReference type="OrthoDB" id="201362at2759"/>
<dbReference type="InterPro" id="IPR012875">
    <property type="entry name" value="SDHF4"/>
</dbReference>
<protein>
    <recommendedName>
        <fullName evidence="2">Succinate dehydrogenase assembly factor 4, mitochondrial</fullName>
    </recommendedName>
</protein>
<feature type="compositionally biased region" description="Polar residues" evidence="3">
    <location>
        <begin position="31"/>
        <end position="43"/>
    </location>
</feature>
<feature type="compositionally biased region" description="Low complexity" evidence="3">
    <location>
        <begin position="14"/>
        <end position="25"/>
    </location>
</feature>
<proteinExistence type="inferred from homology"/>
<feature type="compositionally biased region" description="Basic and acidic residues" evidence="3">
    <location>
        <begin position="84"/>
        <end position="93"/>
    </location>
</feature>
<feature type="compositionally biased region" description="Basic and acidic residues" evidence="3">
    <location>
        <begin position="117"/>
        <end position="139"/>
    </location>
</feature>
<evidence type="ECO:0000256" key="3">
    <source>
        <dbReference type="SAM" id="MobiDB-lite"/>
    </source>
</evidence>
<dbReference type="GO" id="GO:0034553">
    <property type="term" value="P:mitochondrial respiratory chain complex II assembly"/>
    <property type="evidence" value="ECO:0007669"/>
    <property type="project" value="TreeGrafter"/>
</dbReference>
<evidence type="ECO:0000256" key="2">
    <source>
        <dbReference type="ARBA" id="ARBA00022170"/>
    </source>
</evidence>
<dbReference type="PANTHER" id="PTHR28524:SF3">
    <property type="entry name" value="SUCCINATE DEHYDROGENASE ASSEMBLY FACTOR 4, MITOCHONDRIAL"/>
    <property type="match status" value="1"/>
</dbReference>
<comment type="caution">
    <text evidence="4">The sequence shown here is derived from an EMBL/GenBank/DDBJ whole genome shotgun (WGS) entry which is preliminary data.</text>
</comment>
<feature type="compositionally biased region" description="Polar residues" evidence="3">
    <location>
        <begin position="1"/>
        <end position="11"/>
    </location>
</feature>
<dbReference type="PANTHER" id="PTHR28524">
    <property type="entry name" value="SUCCINATE DEHYDROGENASE ASSEMBLY FACTOR 4, MITOCHONDRIAL"/>
    <property type="match status" value="1"/>
</dbReference>
<dbReference type="EMBL" id="PUHQ01000028">
    <property type="protein sequence ID" value="KAG0662229.1"/>
    <property type="molecule type" value="Genomic_DNA"/>
</dbReference>
<gene>
    <name evidence="4" type="primary">FMP21</name>
    <name evidence="4" type="ORF">C6P46_003415</name>
</gene>
<reference evidence="4 5" key="1">
    <citation type="submission" date="2020-11" db="EMBL/GenBank/DDBJ databases">
        <title>Kefir isolates.</title>
        <authorList>
            <person name="Marcisauskas S."/>
            <person name="Kim Y."/>
            <person name="Blasche S."/>
        </authorList>
    </citation>
    <scope>NUCLEOTIDE SEQUENCE [LARGE SCALE GENOMIC DNA]</scope>
    <source>
        <strain evidence="4 5">KR</strain>
    </source>
</reference>
<evidence type="ECO:0000313" key="4">
    <source>
        <dbReference type="EMBL" id="KAG0662229.1"/>
    </source>
</evidence>
<feature type="region of interest" description="Disordered" evidence="3">
    <location>
        <begin position="1"/>
        <end position="168"/>
    </location>
</feature>
<dbReference type="GO" id="GO:0005739">
    <property type="term" value="C:mitochondrion"/>
    <property type="evidence" value="ECO:0007669"/>
    <property type="project" value="TreeGrafter"/>
</dbReference>
<evidence type="ECO:0000313" key="5">
    <source>
        <dbReference type="Proteomes" id="UP000777482"/>
    </source>
</evidence>
<accession>A0A9P6W4A4</accession>
<keyword evidence="5" id="KW-1185">Reference proteome</keyword>
<dbReference type="AlphaFoldDB" id="A0A9P6W4A4"/>
<dbReference type="Pfam" id="PF07896">
    <property type="entry name" value="DUF1674"/>
    <property type="match status" value="1"/>
</dbReference>
<comment type="similarity">
    <text evidence="1">Belongs to the SDHAF4 family.</text>
</comment>
<sequence length="168" mass="18133">MSTRTMQSMHTVSRRLASSSSSPPLFCGSIRSGSPTLISSSPLSAFATAGRAQAQRPYSSALHATPSRQSDFSRPAPPALPPHLQREFDELVRRAQTPAAPGIKLESDADGASTSKADPEQEMHPDLRRKPKPEFEGDRNPVTGEIGGPKIEPLKHGDWQYGGRATDF</sequence>
<organism evidence="4 5">
    <name type="scientific">Rhodotorula mucilaginosa</name>
    <name type="common">Yeast</name>
    <name type="synonym">Rhodotorula rubra</name>
    <dbReference type="NCBI Taxonomy" id="5537"/>
    <lineage>
        <taxon>Eukaryota</taxon>
        <taxon>Fungi</taxon>
        <taxon>Dikarya</taxon>
        <taxon>Basidiomycota</taxon>
        <taxon>Pucciniomycotina</taxon>
        <taxon>Microbotryomycetes</taxon>
        <taxon>Sporidiobolales</taxon>
        <taxon>Sporidiobolaceae</taxon>
        <taxon>Rhodotorula</taxon>
    </lineage>
</organism>
<dbReference type="Proteomes" id="UP000777482">
    <property type="component" value="Unassembled WGS sequence"/>
</dbReference>
<evidence type="ECO:0000256" key="1">
    <source>
        <dbReference type="ARBA" id="ARBA00005701"/>
    </source>
</evidence>